<organism evidence="1">
    <name type="scientific">marine sediment metagenome</name>
    <dbReference type="NCBI Taxonomy" id="412755"/>
    <lineage>
        <taxon>unclassified sequences</taxon>
        <taxon>metagenomes</taxon>
        <taxon>ecological metagenomes</taxon>
    </lineage>
</organism>
<sequence>MTATTINPRPVEGSSFFNTLDTFLLEEDADRFKDIHQSFVATGGLGATIASLTHTPTSLTAYPGGHFITETGSITYPDDATHIWVICHKDTTTAITDWTRESGTHYLFRNTGSGSKPTPPTDSTILMKVTTASGSITNVDDHRTQNPHPYQLVAGNDSAAIQAAIDALPVSGGRVLLAGQTYSIDANVTGKSNITIEGVGPSTILMLEGGASALTGLTFTGTLGTAVNLTANSLIGDITIAVAGGDESGFTASGYAHFLDTPGDRQTVKVVSTASGVITVNDPIAVDFTTANTATIAPMTPVSNFSIRNLTLDGNNNTGTNSNLIKCTHIVNATIENIWCKGTTGSAIRPQIGYNCRINNIILDDCGSSGQSDIQMGLSNSIIDNIQSSQPSGFGPQMNGSAYCNVSNMTSVGAAGRSLKFDRCDWNNFVNLQAHNPEAGSTGISVSTGSDNNSFTNCLVVNAPTFAYWIQAASSNNKFFNCRAIGSGSKDILFDTNSDDNQFWGFNGDTPILVSSGSNNIVQRWNGTTLEYMSFDDSAAAGPIESLKRVSTTAADNDILGKRTFEGRTDTSNEVTYAEIQSAIIDATNATRTGDMEFYTLQSAVRTLEMWLNGGLIISNATGSGKGVGSINMKTELYRQGTQVITARQTGWAATTGVEIRTNFGDASLSDTSQALRALIVDLKTHGVIGA</sequence>
<accession>A0A0F9QKQ9</accession>
<dbReference type="Gene3D" id="2.160.20.10">
    <property type="entry name" value="Single-stranded right-handed beta-helix, Pectin lyase-like"/>
    <property type="match status" value="2"/>
</dbReference>
<evidence type="ECO:0008006" key="2">
    <source>
        <dbReference type="Google" id="ProtNLM"/>
    </source>
</evidence>
<comment type="caution">
    <text evidence="1">The sequence shown here is derived from an EMBL/GenBank/DDBJ whole genome shotgun (WGS) entry which is preliminary data.</text>
</comment>
<dbReference type="SUPFAM" id="SSF51126">
    <property type="entry name" value="Pectin lyase-like"/>
    <property type="match status" value="1"/>
</dbReference>
<reference evidence="1" key="1">
    <citation type="journal article" date="2015" name="Nature">
        <title>Complex archaea that bridge the gap between prokaryotes and eukaryotes.</title>
        <authorList>
            <person name="Spang A."/>
            <person name="Saw J.H."/>
            <person name="Jorgensen S.L."/>
            <person name="Zaremba-Niedzwiedzka K."/>
            <person name="Martijn J."/>
            <person name="Lind A.E."/>
            <person name="van Eijk R."/>
            <person name="Schleper C."/>
            <person name="Guy L."/>
            <person name="Ettema T.J."/>
        </authorList>
    </citation>
    <scope>NUCLEOTIDE SEQUENCE</scope>
</reference>
<dbReference type="InterPro" id="IPR012334">
    <property type="entry name" value="Pectin_lyas_fold"/>
</dbReference>
<evidence type="ECO:0000313" key="1">
    <source>
        <dbReference type="EMBL" id="KKN44735.1"/>
    </source>
</evidence>
<dbReference type="EMBL" id="LAZR01001433">
    <property type="protein sequence ID" value="KKN44735.1"/>
    <property type="molecule type" value="Genomic_DNA"/>
</dbReference>
<dbReference type="InterPro" id="IPR011050">
    <property type="entry name" value="Pectin_lyase_fold/virulence"/>
</dbReference>
<dbReference type="AlphaFoldDB" id="A0A0F9QKQ9"/>
<protein>
    <recommendedName>
        <fullName evidence="2">Pectate lyase superfamily protein domain-containing protein</fullName>
    </recommendedName>
</protein>
<gene>
    <name evidence="1" type="ORF">LCGC14_0690140</name>
</gene>
<proteinExistence type="predicted"/>
<name>A0A0F9QKQ9_9ZZZZ</name>